<sequence>GWREPRHSRRSSFTSALLVMRSMTASGRICAPARKFPLVRPSRALGVAPRASQGRALEPGDLVLVAGATGGVGQLVTAKLLERGFSVRALDRARTNRSRAAQLFPGAAVEVFPADLRDRSTMLGLTDGVAAVCCCTGTTAFPSSRWEGENGPRNTDWVGTSNLIDSTSSTIKRFVLVTSVGVERFTEFPFSILNLFGVLKYKRDSELHLQSSGLSYTIIRPGRLTDGPYTSFDLNTLLQATAGARQDVQLSARDDQRGEASRIAVAEAVVQSLLLPSTCNRYYSICSTVGEGPGKDTAKWETLFSSCDATEAST</sequence>
<dbReference type="Proteomes" id="UP001165090">
    <property type="component" value="Unassembled WGS sequence"/>
</dbReference>
<dbReference type="Pfam" id="PF13460">
    <property type="entry name" value="NAD_binding_10"/>
    <property type="match status" value="1"/>
</dbReference>
<protein>
    <recommendedName>
        <fullName evidence="1">NAD(P)-binding domain-containing protein</fullName>
    </recommendedName>
</protein>
<dbReference type="CDD" id="cd05243">
    <property type="entry name" value="SDR_a5"/>
    <property type="match status" value="1"/>
</dbReference>
<evidence type="ECO:0000259" key="1">
    <source>
        <dbReference type="Pfam" id="PF13460"/>
    </source>
</evidence>
<keyword evidence="3" id="KW-1185">Reference proteome</keyword>
<feature type="non-terminal residue" evidence="2">
    <location>
        <position position="1"/>
    </location>
</feature>
<dbReference type="EMBL" id="BSDZ01000080">
    <property type="protein sequence ID" value="GLI69068.1"/>
    <property type="molecule type" value="Genomic_DNA"/>
</dbReference>
<name>A0ABQ5SHX5_9CHLO</name>
<gene>
    <name evidence="2" type="ORF">VaNZ11_013612</name>
</gene>
<comment type="caution">
    <text evidence="2">The sequence shown here is derived from an EMBL/GenBank/DDBJ whole genome shotgun (WGS) entry which is preliminary data.</text>
</comment>
<evidence type="ECO:0000313" key="2">
    <source>
        <dbReference type="EMBL" id="GLI69068.1"/>
    </source>
</evidence>
<feature type="domain" description="NAD(P)-binding" evidence="1">
    <location>
        <begin position="67"/>
        <end position="273"/>
    </location>
</feature>
<reference evidence="2 3" key="1">
    <citation type="journal article" date="2023" name="IScience">
        <title>Expanded male sex-determining region conserved during the evolution of homothallism in the green alga Volvox.</title>
        <authorList>
            <person name="Yamamoto K."/>
            <person name="Matsuzaki R."/>
            <person name="Mahakham W."/>
            <person name="Heman W."/>
            <person name="Sekimoto H."/>
            <person name="Kawachi M."/>
            <person name="Minakuchi Y."/>
            <person name="Toyoda A."/>
            <person name="Nozaki H."/>
        </authorList>
    </citation>
    <scope>NUCLEOTIDE SEQUENCE [LARGE SCALE GENOMIC DNA]</scope>
    <source>
        <strain evidence="2 3">NIES-4468</strain>
    </source>
</reference>
<dbReference type="SUPFAM" id="SSF51735">
    <property type="entry name" value="NAD(P)-binding Rossmann-fold domains"/>
    <property type="match status" value="1"/>
</dbReference>
<dbReference type="PANTHER" id="PTHR15020">
    <property type="entry name" value="FLAVIN REDUCTASE-RELATED"/>
    <property type="match status" value="1"/>
</dbReference>
<dbReference type="InterPro" id="IPR036291">
    <property type="entry name" value="NAD(P)-bd_dom_sf"/>
</dbReference>
<organism evidence="2 3">
    <name type="scientific">Volvox africanus</name>
    <dbReference type="NCBI Taxonomy" id="51714"/>
    <lineage>
        <taxon>Eukaryota</taxon>
        <taxon>Viridiplantae</taxon>
        <taxon>Chlorophyta</taxon>
        <taxon>core chlorophytes</taxon>
        <taxon>Chlorophyceae</taxon>
        <taxon>CS clade</taxon>
        <taxon>Chlamydomonadales</taxon>
        <taxon>Volvocaceae</taxon>
        <taxon>Volvox</taxon>
    </lineage>
</organism>
<dbReference type="Gene3D" id="3.40.50.720">
    <property type="entry name" value="NAD(P)-binding Rossmann-like Domain"/>
    <property type="match status" value="1"/>
</dbReference>
<dbReference type="InterPro" id="IPR016040">
    <property type="entry name" value="NAD(P)-bd_dom"/>
</dbReference>
<evidence type="ECO:0000313" key="3">
    <source>
        <dbReference type="Proteomes" id="UP001165090"/>
    </source>
</evidence>
<accession>A0ABQ5SHX5</accession>
<dbReference type="PANTHER" id="PTHR15020:SF50">
    <property type="entry name" value="UPF0659 PROTEIN YMR090W"/>
    <property type="match status" value="1"/>
</dbReference>
<proteinExistence type="predicted"/>